<reference evidence="13" key="1">
    <citation type="journal article" date="2013" name="Nat. Genet.">
        <title>The duck genome and transcriptome provide insight into an avian influenza virus reservoir species.</title>
        <authorList>
            <person name="Huang Y."/>
            <person name="Li Y."/>
            <person name="Burt D.W."/>
            <person name="Chen H."/>
            <person name="Zhang Y."/>
            <person name="Qian W."/>
            <person name="Kim H."/>
            <person name="Gan S."/>
            <person name="Zhao Y."/>
            <person name="Li J."/>
            <person name="Yi K."/>
            <person name="Feng H."/>
            <person name="Zhu P."/>
            <person name="Li B."/>
            <person name="Liu Q."/>
            <person name="Fairley S."/>
            <person name="Magor K.E."/>
            <person name="Du Z."/>
            <person name="Hu X."/>
            <person name="Goodman L."/>
            <person name="Tafer H."/>
            <person name="Vignal A."/>
            <person name="Lee T."/>
            <person name="Kim K.W."/>
            <person name="Sheng Z."/>
            <person name="An Y."/>
            <person name="Searle S."/>
            <person name="Herrero J."/>
            <person name="Groenen M.A."/>
            <person name="Crooijmans R.P."/>
            <person name="Faraut T."/>
            <person name="Cai Q."/>
            <person name="Webster R.G."/>
            <person name="Aldridge J.R."/>
            <person name="Warren W.C."/>
            <person name="Bartschat S."/>
            <person name="Kehr S."/>
            <person name="Marz M."/>
            <person name="Stadler P.F."/>
            <person name="Smith J."/>
            <person name="Kraus R.H."/>
            <person name="Zhao Y."/>
            <person name="Ren L."/>
            <person name="Fei J."/>
            <person name="Morisson M."/>
            <person name="Kaiser P."/>
            <person name="Griffin D.K."/>
            <person name="Rao M."/>
            <person name="Pitel F."/>
            <person name="Wang J."/>
            <person name="Li N."/>
        </authorList>
    </citation>
    <scope>NUCLEOTIDE SEQUENCE [LARGE SCALE GENOMIC DNA]</scope>
</reference>
<keyword evidence="13" id="KW-1185">Reference proteome</keyword>
<dbReference type="SMART" id="SM00199">
    <property type="entry name" value="SCY"/>
    <property type="match status" value="1"/>
</dbReference>
<dbReference type="AlphaFoldDB" id="R0J841"/>
<evidence type="ECO:0000256" key="3">
    <source>
        <dbReference type="ARBA" id="ARBA00022500"/>
    </source>
</evidence>
<evidence type="ECO:0000256" key="10">
    <source>
        <dbReference type="RuleBase" id="RU361150"/>
    </source>
</evidence>
<dbReference type="PRINTS" id="PR00436">
    <property type="entry name" value="INTERLEUKIN8"/>
</dbReference>
<feature type="chain" id="PRO_5013983904" description="C-C motif chemokine" evidence="10">
    <location>
        <begin position="23"/>
        <end position="88"/>
    </location>
</feature>
<evidence type="ECO:0000256" key="6">
    <source>
        <dbReference type="ARBA" id="ARBA00022729"/>
    </source>
</evidence>
<feature type="signal peptide" evidence="10">
    <location>
        <begin position="1"/>
        <end position="22"/>
    </location>
</feature>
<gene>
    <name evidence="12" type="ORF">Anapl_17640</name>
</gene>
<comment type="similarity">
    <text evidence="2 10">Belongs to the intercrine beta (chemokine CC) family.</text>
</comment>
<dbReference type="InterPro" id="IPR036048">
    <property type="entry name" value="Interleukin_8-like_sf"/>
</dbReference>
<evidence type="ECO:0000313" key="13">
    <source>
        <dbReference type="Proteomes" id="UP000296049"/>
    </source>
</evidence>
<dbReference type="PROSITE" id="PS00472">
    <property type="entry name" value="SMALL_CYTOKINES_CC"/>
    <property type="match status" value="1"/>
</dbReference>
<dbReference type="Proteomes" id="UP000296049">
    <property type="component" value="Unassembled WGS sequence"/>
</dbReference>
<dbReference type="Pfam" id="PF00048">
    <property type="entry name" value="IL8"/>
    <property type="match status" value="1"/>
</dbReference>
<dbReference type="GO" id="GO:0008009">
    <property type="term" value="F:chemokine activity"/>
    <property type="evidence" value="ECO:0007669"/>
    <property type="project" value="InterPro"/>
</dbReference>
<accession>R0J841</accession>
<dbReference type="EMBL" id="KB746875">
    <property type="protein sequence ID" value="EOA93325.1"/>
    <property type="molecule type" value="Genomic_DNA"/>
</dbReference>
<dbReference type="PANTHER" id="PTHR12015">
    <property type="entry name" value="SMALL INDUCIBLE CYTOKINE A"/>
    <property type="match status" value="1"/>
</dbReference>
<dbReference type="InterPro" id="IPR000827">
    <property type="entry name" value="Chemokine_CC_CS"/>
</dbReference>
<evidence type="ECO:0000256" key="2">
    <source>
        <dbReference type="ARBA" id="ARBA00010868"/>
    </source>
</evidence>
<organism evidence="12 13">
    <name type="scientific">Anas platyrhynchos</name>
    <name type="common">Mallard</name>
    <name type="synonym">Anas boschas</name>
    <dbReference type="NCBI Taxonomy" id="8839"/>
    <lineage>
        <taxon>Eukaryota</taxon>
        <taxon>Metazoa</taxon>
        <taxon>Chordata</taxon>
        <taxon>Craniata</taxon>
        <taxon>Vertebrata</taxon>
        <taxon>Euteleostomi</taxon>
        <taxon>Archelosauria</taxon>
        <taxon>Archosauria</taxon>
        <taxon>Dinosauria</taxon>
        <taxon>Saurischia</taxon>
        <taxon>Theropoda</taxon>
        <taxon>Coelurosauria</taxon>
        <taxon>Aves</taxon>
        <taxon>Neognathae</taxon>
        <taxon>Galloanserae</taxon>
        <taxon>Anseriformes</taxon>
        <taxon>Anatidae</taxon>
        <taxon>Anatinae</taxon>
        <taxon>Anas</taxon>
    </lineage>
</organism>
<dbReference type="GO" id="GO:0006954">
    <property type="term" value="P:inflammatory response"/>
    <property type="evidence" value="ECO:0007669"/>
    <property type="project" value="UniProtKB-KW"/>
</dbReference>
<keyword evidence="6 10" id="KW-0732">Signal</keyword>
<evidence type="ECO:0000256" key="5">
    <source>
        <dbReference type="ARBA" id="ARBA00022525"/>
    </source>
</evidence>
<evidence type="ECO:0000256" key="8">
    <source>
        <dbReference type="ARBA" id="ARBA00023198"/>
    </source>
</evidence>
<evidence type="ECO:0000256" key="7">
    <source>
        <dbReference type="ARBA" id="ARBA00023157"/>
    </source>
</evidence>
<sequence length="88" mass="10100">MLSTRPVLLLLLLLTFSQHCATAPYSPSECCFEFLKPALRYEVLKDFYETPKECFSPGIVFETKNGNKVCAKPNTPWVKKAMEKLLRK</sequence>
<evidence type="ECO:0000256" key="4">
    <source>
        <dbReference type="ARBA" id="ARBA00022514"/>
    </source>
</evidence>
<feature type="domain" description="Chemokine interleukin-8-like" evidence="11">
    <location>
        <begin position="27"/>
        <end position="85"/>
    </location>
</feature>
<keyword evidence="3 10" id="KW-0145">Chemotaxis</keyword>
<keyword evidence="4 10" id="KW-0202">Cytokine</keyword>
<keyword evidence="8" id="KW-0395">Inflammatory response</keyword>
<proteinExistence type="inferred from homology"/>
<keyword evidence="7" id="KW-1015">Disulfide bond</keyword>
<evidence type="ECO:0000259" key="11">
    <source>
        <dbReference type="SMART" id="SM00199"/>
    </source>
</evidence>
<dbReference type="InterPro" id="IPR001811">
    <property type="entry name" value="Chemokine_IL8-like_dom"/>
</dbReference>
<dbReference type="CDD" id="cd00272">
    <property type="entry name" value="Chemokine_CC"/>
    <property type="match status" value="1"/>
</dbReference>
<dbReference type="SUPFAM" id="SSF54117">
    <property type="entry name" value="Interleukin 8-like chemokines"/>
    <property type="match status" value="1"/>
</dbReference>
<evidence type="ECO:0000313" key="12">
    <source>
        <dbReference type="EMBL" id="EOA93325.1"/>
    </source>
</evidence>
<keyword evidence="5 10" id="KW-0964">Secreted</keyword>
<dbReference type="InterPro" id="IPR039809">
    <property type="entry name" value="Chemokine_b/g/d"/>
</dbReference>
<comment type="subcellular location">
    <subcellularLocation>
        <location evidence="1 10">Secreted</location>
    </subcellularLocation>
</comment>
<dbReference type="GO" id="GO:0006955">
    <property type="term" value="P:immune response"/>
    <property type="evidence" value="ECO:0007669"/>
    <property type="project" value="InterPro"/>
</dbReference>
<protein>
    <recommendedName>
        <fullName evidence="10">C-C motif chemokine</fullName>
    </recommendedName>
</protein>
<dbReference type="HOGENOM" id="CLU_141716_6_0_1"/>
<evidence type="ECO:0000256" key="1">
    <source>
        <dbReference type="ARBA" id="ARBA00004613"/>
    </source>
</evidence>
<comment type="function">
    <text evidence="9">Chemokine, which displays chemotactic activity for T lymphocytes, preferentially Th2 cells, but not monocytes or granulocytes. Therefore plays an important role in a wide range of inflammatory and immunological processes. Acts by binding to CCR4 at T-cell surface. Mediates GM-CSF/CSF2-driven pain and inflammation. In the brain, required to maintain the typical, highly branched morphology of hippocampal microglia under homeostatic conditions. May be important for the appropriate adaptation of microglial morphology and synaptic plasticity to acute lipopolysaccharide (LPS)-induced neuroinflammation. Plays a role in wound healing, mainly by inducing fibroblast migration into the wound.</text>
</comment>
<dbReference type="PANTHER" id="PTHR12015:SF111">
    <property type="entry name" value="C-C MOTIF CHEMOKINE 17"/>
    <property type="match status" value="1"/>
</dbReference>
<dbReference type="GO" id="GO:0005615">
    <property type="term" value="C:extracellular space"/>
    <property type="evidence" value="ECO:0007669"/>
    <property type="project" value="UniProtKB-KW"/>
</dbReference>
<name>R0J841_ANAPL</name>
<evidence type="ECO:0000256" key="9">
    <source>
        <dbReference type="ARBA" id="ARBA00046039"/>
    </source>
</evidence>
<feature type="non-terminal residue" evidence="12">
    <location>
        <position position="88"/>
    </location>
</feature>
<dbReference type="Gene3D" id="2.40.50.40">
    <property type="match status" value="1"/>
</dbReference>